<dbReference type="VEuPathDB" id="TriTrypDB:TM35_000025130"/>
<dbReference type="EMBL" id="NBCO01000002">
    <property type="protein sequence ID" value="ORC93187.1"/>
    <property type="molecule type" value="Genomic_DNA"/>
</dbReference>
<dbReference type="Pfam" id="PF05871">
    <property type="entry name" value="ESCRT-II"/>
    <property type="match status" value="1"/>
</dbReference>
<reference evidence="1 2" key="1">
    <citation type="submission" date="2017-03" db="EMBL/GenBank/DDBJ databases">
        <title>An alternative strategy for trypanosome survival in the mammalian bloodstream revealed through genome and transcriptome analysis of the ubiquitous bovine parasite Trypanosoma (Megatrypanum) theileri.</title>
        <authorList>
            <person name="Kelly S."/>
            <person name="Ivens A."/>
            <person name="Mott A."/>
            <person name="O'Neill E."/>
            <person name="Emms D."/>
            <person name="Macleod O."/>
            <person name="Voorheis P."/>
            <person name="Matthews J."/>
            <person name="Matthews K."/>
            <person name="Carrington M."/>
        </authorList>
    </citation>
    <scope>NUCLEOTIDE SEQUENCE [LARGE SCALE GENOMIC DNA]</scope>
    <source>
        <strain evidence="1">Edinburgh</strain>
    </source>
</reference>
<dbReference type="Gene3D" id="1.10.10.570">
    <property type="entry name" value="Winged helix' DNA-binding domain. Chain C. Domain 1"/>
    <property type="match status" value="1"/>
</dbReference>
<accession>A0A1X0P8B3</accession>
<dbReference type="SUPFAM" id="SSF46785">
    <property type="entry name" value="Winged helix' DNA-binding domain"/>
    <property type="match status" value="1"/>
</dbReference>
<dbReference type="GeneID" id="39981611"/>
<dbReference type="RefSeq" id="XP_028887253.1">
    <property type="nucleotide sequence ID" value="XM_029021831.1"/>
</dbReference>
<gene>
    <name evidence="1" type="ORF">TM35_000025130</name>
</gene>
<dbReference type="InterPro" id="IPR014041">
    <property type="entry name" value="ESCRT-II_cplx_Vps25-sub_N"/>
</dbReference>
<dbReference type="PANTHER" id="PTHR13149:SF0">
    <property type="entry name" value="VACUOLAR PROTEIN-SORTING-ASSOCIATED PROTEIN 25"/>
    <property type="match status" value="1"/>
</dbReference>
<organism evidence="1 2">
    <name type="scientific">Trypanosoma theileri</name>
    <dbReference type="NCBI Taxonomy" id="67003"/>
    <lineage>
        <taxon>Eukaryota</taxon>
        <taxon>Discoba</taxon>
        <taxon>Euglenozoa</taxon>
        <taxon>Kinetoplastea</taxon>
        <taxon>Metakinetoplastina</taxon>
        <taxon>Trypanosomatida</taxon>
        <taxon>Trypanosomatidae</taxon>
        <taxon>Trypanosoma</taxon>
    </lineage>
</organism>
<dbReference type="AlphaFoldDB" id="A0A1X0P8B3"/>
<dbReference type="GO" id="GO:0043328">
    <property type="term" value="P:protein transport to vacuole involved in ubiquitin-dependent protein catabolic process via the multivesicular body sorting pathway"/>
    <property type="evidence" value="ECO:0007669"/>
    <property type="project" value="TreeGrafter"/>
</dbReference>
<dbReference type="PANTHER" id="PTHR13149">
    <property type="entry name" value="VACUOLAR PROTEIN SORTING-ASSOCIATED PROTEIN VPS25"/>
    <property type="match status" value="1"/>
</dbReference>
<dbReference type="Proteomes" id="UP000192257">
    <property type="component" value="Unassembled WGS sequence"/>
</dbReference>
<dbReference type="OrthoDB" id="245150at2759"/>
<sequence length="235" mass="26031">MANEVSHWNFFQLPPFFTLQPAPAAFERQVTLWGNLIMDHAVFHTPLTKPGVCSFLRLYKSTSDVFRNQSLNRRLAPNSAGQMLEALAIQQPNHTALISSGDKKEVALLVASNLGGFKEIEQSLLSWILDRGAGTTTAHLAQSGVVMTFDELASSNCLTYKRDHDPVMGRISHETSIPVEDVATLSDEQAIRTLLQALKNRPVSLLRPFRITFFNLDGSEREPYEGVKFGGATMA</sequence>
<dbReference type="GO" id="GO:0005198">
    <property type="term" value="F:structural molecule activity"/>
    <property type="evidence" value="ECO:0007669"/>
    <property type="project" value="TreeGrafter"/>
</dbReference>
<evidence type="ECO:0000313" key="2">
    <source>
        <dbReference type="Proteomes" id="UP000192257"/>
    </source>
</evidence>
<keyword evidence="2" id="KW-1185">Reference proteome</keyword>
<comment type="caution">
    <text evidence="1">The sequence shown here is derived from an EMBL/GenBank/DDBJ whole genome shotgun (WGS) entry which is preliminary data.</text>
</comment>
<dbReference type="GO" id="GO:0000814">
    <property type="term" value="C:ESCRT II complex"/>
    <property type="evidence" value="ECO:0007669"/>
    <property type="project" value="InterPro"/>
</dbReference>
<proteinExistence type="predicted"/>
<protein>
    <submittedName>
        <fullName evidence="1">Putative dolicholphosphate-mannose synthase</fullName>
    </submittedName>
</protein>
<dbReference type="InterPro" id="IPR008570">
    <property type="entry name" value="ESCRT-II_cplx_Vps25-sub"/>
</dbReference>
<dbReference type="STRING" id="67003.A0A1X0P8B3"/>
<dbReference type="GO" id="GO:0042803">
    <property type="term" value="F:protein homodimerization activity"/>
    <property type="evidence" value="ECO:0007669"/>
    <property type="project" value="TreeGrafter"/>
</dbReference>
<dbReference type="InterPro" id="IPR036390">
    <property type="entry name" value="WH_DNA-bd_sf"/>
</dbReference>
<name>A0A1X0P8B3_9TRYP</name>
<evidence type="ECO:0000313" key="1">
    <source>
        <dbReference type="EMBL" id="ORC93187.1"/>
    </source>
</evidence>